<dbReference type="Proteomes" id="UP000694541">
    <property type="component" value="Unplaced"/>
</dbReference>
<feature type="region of interest" description="Disordered" evidence="1">
    <location>
        <begin position="1"/>
        <end position="39"/>
    </location>
</feature>
<dbReference type="PANTHER" id="PTHR14492:SF4">
    <property type="entry name" value="CILIOGENESIS AND PLANAR POLARITY EFFECTOR 1"/>
    <property type="match status" value="1"/>
</dbReference>
<feature type="compositionally biased region" description="Polar residues" evidence="1">
    <location>
        <begin position="1"/>
        <end position="14"/>
    </location>
</feature>
<feature type="region of interest" description="Disordered" evidence="1">
    <location>
        <begin position="212"/>
        <end position="253"/>
    </location>
</feature>
<evidence type="ECO:0000313" key="2">
    <source>
        <dbReference type="Ensembl" id="ENSANIP00000006096.1"/>
    </source>
</evidence>
<dbReference type="Ensembl" id="ENSANIT00000006304.1">
    <property type="protein sequence ID" value="ENSANIP00000006096.1"/>
    <property type="gene ID" value="ENSANIG00000004166.1"/>
</dbReference>
<proteinExistence type="predicted"/>
<dbReference type="PANTHER" id="PTHR14492">
    <property type="entry name" value="JBTS17"/>
    <property type="match status" value="1"/>
</dbReference>
<accession>A0A8B9MCF4</accession>
<protein>
    <submittedName>
        <fullName evidence="2">Uncharacterized protein</fullName>
    </submittedName>
</protein>
<name>A0A8B9MCF4_9AVES</name>
<feature type="compositionally biased region" description="Polar residues" evidence="1">
    <location>
        <begin position="154"/>
        <end position="169"/>
    </location>
</feature>
<feature type="region of interest" description="Disordered" evidence="1">
    <location>
        <begin position="120"/>
        <end position="170"/>
    </location>
</feature>
<dbReference type="GO" id="GO:0060271">
    <property type="term" value="P:cilium assembly"/>
    <property type="evidence" value="ECO:0007669"/>
    <property type="project" value="TreeGrafter"/>
</dbReference>
<dbReference type="InterPro" id="IPR028236">
    <property type="entry name" value="CPLANE1"/>
</dbReference>
<organism evidence="2 3">
    <name type="scientific">Accipiter nisus</name>
    <name type="common">Eurasian sparrowhawk</name>
    <dbReference type="NCBI Taxonomy" id="211598"/>
    <lineage>
        <taxon>Eukaryota</taxon>
        <taxon>Metazoa</taxon>
        <taxon>Chordata</taxon>
        <taxon>Craniata</taxon>
        <taxon>Vertebrata</taxon>
        <taxon>Euteleostomi</taxon>
        <taxon>Archelosauria</taxon>
        <taxon>Archosauria</taxon>
        <taxon>Dinosauria</taxon>
        <taxon>Saurischia</taxon>
        <taxon>Theropoda</taxon>
        <taxon>Coelurosauria</taxon>
        <taxon>Aves</taxon>
        <taxon>Neognathae</taxon>
        <taxon>Neoaves</taxon>
        <taxon>Telluraves</taxon>
        <taxon>Accipitrimorphae</taxon>
        <taxon>Accipitriformes</taxon>
        <taxon>Accipitridae</taxon>
        <taxon>Accipitrinae</taxon>
        <taxon>Accipiter</taxon>
    </lineage>
</organism>
<feature type="compositionally biased region" description="Basic and acidic residues" evidence="1">
    <location>
        <begin position="212"/>
        <end position="224"/>
    </location>
</feature>
<keyword evidence="3" id="KW-1185">Reference proteome</keyword>
<dbReference type="AlphaFoldDB" id="A0A8B9MCF4"/>
<sequence length="626" mass="69328">MHVATSTISQSFSLEQGAEVPSNTEISLSDGQPSQTVASSISSVASNTSICAKKQEVKEEVPTEEKLNTSETVRQMLQDEMFKLVQLQQINFISLMQIVQSSFANLPNVQQILQEHQSVHLEGSQPAHTAEGSGSLKTHLPTQEDNGKPGLKSSDFQPGNSLRNESNNGHIKAQKLIPLQDLIAFEQRHQHHTVPSTFFGRDQTEPIQLLKTDVEPFELRDMQNNKKRQKRRDKKQMKEKEEKKKPSVSFCPDDSIISTSDTVMVVESGTGDQQAKSASYLQDGFFISMDTRGEAVTTSADLHYMASTGKKPAETQDASTNTHPELKSYQDVGISAGNEVSEVQKNESVLSVPVSESPSAPEILPPDMYLNLRFPTELNETPLPCSLSDAPDLSEHEYISVIDIEDSDILNNLPMIPESAEEIATAQQKEKFEIPSTAKLHHMAASVTNGIPPEALQKKGLPSKVIGKEYSSTKQQEMDMQLQTLQNITENMEEDFRNTKLLVKIIEDFEMAANSDLGARPSFSEDARILDDEHCLRGMIFEDVTDDEKEGLNLEYPAPSYATLELHSPASAASASNFPSGIKSSSGIIFSVYFSLFLLLKISKPFLPGVIFSHYYTECYIMPMNS</sequence>
<dbReference type="GO" id="GO:0035869">
    <property type="term" value="C:ciliary transition zone"/>
    <property type="evidence" value="ECO:0007669"/>
    <property type="project" value="TreeGrafter"/>
</dbReference>
<feature type="compositionally biased region" description="Basic and acidic residues" evidence="1">
    <location>
        <begin position="236"/>
        <end position="245"/>
    </location>
</feature>
<reference evidence="2" key="1">
    <citation type="submission" date="2025-08" db="UniProtKB">
        <authorList>
            <consortium name="Ensembl"/>
        </authorList>
    </citation>
    <scope>IDENTIFICATION</scope>
</reference>
<feature type="compositionally biased region" description="Polar residues" evidence="1">
    <location>
        <begin position="21"/>
        <end position="33"/>
    </location>
</feature>
<reference evidence="2" key="2">
    <citation type="submission" date="2025-09" db="UniProtKB">
        <authorList>
            <consortium name="Ensembl"/>
        </authorList>
    </citation>
    <scope>IDENTIFICATION</scope>
</reference>
<evidence type="ECO:0000313" key="3">
    <source>
        <dbReference type="Proteomes" id="UP000694541"/>
    </source>
</evidence>
<feature type="compositionally biased region" description="Basic residues" evidence="1">
    <location>
        <begin position="225"/>
        <end position="235"/>
    </location>
</feature>
<evidence type="ECO:0000256" key="1">
    <source>
        <dbReference type="SAM" id="MobiDB-lite"/>
    </source>
</evidence>